<dbReference type="OrthoDB" id="9889495at2"/>
<name>A0A318E189_9GAMM</name>
<evidence type="ECO:0000313" key="2">
    <source>
        <dbReference type="Proteomes" id="UP000248330"/>
    </source>
</evidence>
<dbReference type="Proteomes" id="UP000248330">
    <property type="component" value="Unassembled WGS sequence"/>
</dbReference>
<dbReference type="RefSeq" id="WP_110266589.1">
    <property type="nucleotide sequence ID" value="NZ_CAWNXA010000012.1"/>
</dbReference>
<keyword evidence="2" id="KW-1185">Reference proteome</keyword>
<proteinExistence type="predicted"/>
<reference evidence="1 2" key="1">
    <citation type="submission" date="2018-04" db="EMBL/GenBank/DDBJ databases">
        <title>Genomic Encyclopedia of Type Strains, Phase IV (KMG-IV): sequencing the most valuable type-strain genomes for metagenomic binning, comparative biology and taxonomic classification.</title>
        <authorList>
            <person name="Goeker M."/>
        </authorList>
    </citation>
    <scope>NUCLEOTIDE SEQUENCE [LARGE SCALE GENOMIC DNA]</scope>
    <source>
        <strain evidence="1 2">DSM 104150</strain>
    </source>
</reference>
<dbReference type="EMBL" id="QICN01000012">
    <property type="protein sequence ID" value="PXV64585.1"/>
    <property type="molecule type" value="Genomic_DNA"/>
</dbReference>
<evidence type="ECO:0000313" key="1">
    <source>
        <dbReference type="EMBL" id="PXV64585.1"/>
    </source>
</evidence>
<accession>A0A318E189</accession>
<sequence length="215" mass="23275">MNTRAGDASGASIEELCAALCTRWGAGHTPATTSTGGLQLRTPDQGLIDVQVHGDELALSAAHWPTVNEHGFKRSFSRTLTARVNATRDVDVIARDLERRLLRPYATALQEARRQAAEYRRLIADICAVLDRVGLDAADRHVLGRRLQAHKPHGALDHNGTRLPTTSVTTVAVREDDSAVGAVEVRGLSLAEVEAVHGFVSELTARRRPVLRLAS</sequence>
<comment type="caution">
    <text evidence="1">The sequence shown here is derived from an EMBL/GenBank/DDBJ whole genome shotgun (WGS) entry which is preliminary data.</text>
</comment>
<protein>
    <submittedName>
        <fullName evidence="1">Uncharacterized protein</fullName>
    </submittedName>
</protein>
<gene>
    <name evidence="1" type="ORF">C8D93_11235</name>
</gene>
<dbReference type="AlphaFoldDB" id="A0A318E189"/>
<organism evidence="1 2">
    <name type="scientific">Sinimarinibacterium flocculans</name>
    <dbReference type="NCBI Taxonomy" id="985250"/>
    <lineage>
        <taxon>Bacteria</taxon>
        <taxon>Pseudomonadati</taxon>
        <taxon>Pseudomonadota</taxon>
        <taxon>Gammaproteobacteria</taxon>
        <taxon>Nevskiales</taxon>
        <taxon>Nevskiaceae</taxon>
        <taxon>Sinimarinibacterium</taxon>
    </lineage>
</organism>